<dbReference type="GO" id="GO:0010020">
    <property type="term" value="P:chloroplast fission"/>
    <property type="evidence" value="ECO:0007669"/>
    <property type="project" value="TreeGrafter"/>
</dbReference>
<evidence type="ECO:0000259" key="2">
    <source>
        <dbReference type="Pfam" id="PF13355"/>
    </source>
</evidence>
<dbReference type="Proteomes" id="UP000265520">
    <property type="component" value="Unassembled WGS sequence"/>
</dbReference>
<evidence type="ECO:0000256" key="1">
    <source>
        <dbReference type="SAM" id="SignalP"/>
    </source>
</evidence>
<name>A0A392PZ53_9FABA</name>
<dbReference type="PANTHER" id="PTHR33925:SF2">
    <property type="entry name" value="PLASTID DIVISION PROTEIN CDP1, CHLOROPLASTIC"/>
    <property type="match status" value="1"/>
</dbReference>
<organism evidence="3 4">
    <name type="scientific">Trifolium medium</name>
    <dbReference type="NCBI Taxonomy" id="97028"/>
    <lineage>
        <taxon>Eukaryota</taxon>
        <taxon>Viridiplantae</taxon>
        <taxon>Streptophyta</taxon>
        <taxon>Embryophyta</taxon>
        <taxon>Tracheophyta</taxon>
        <taxon>Spermatophyta</taxon>
        <taxon>Magnoliopsida</taxon>
        <taxon>eudicotyledons</taxon>
        <taxon>Gunneridae</taxon>
        <taxon>Pentapetalae</taxon>
        <taxon>rosids</taxon>
        <taxon>fabids</taxon>
        <taxon>Fabales</taxon>
        <taxon>Fabaceae</taxon>
        <taxon>Papilionoideae</taxon>
        <taxon>50 kb inversion clade</taxon>
        <taxon>NPAAA clade</taxon>
        <taxon>Hologalegina</taxon>
        <taxon>IRL clade</taxon>
        <taxon>Trifolieae</taxon>
        <taxon>Trifolium</taxon>
    </lineage>
</organism>
<accession>A0A392PZ53</accession>
<dbReference type="EMBL" id="LXQA010100047">
    <property type="protein sequence ID" value="MCI16255.1"/>
    <property type="molecule type" value="Genomic_DNA"/>
</dbReference>
<feature type="signal peptide" evidence="1">
    <location>
        <begin position="1"/>
        <end position="27"/>
    </location>
</feature>
<dbReference type="PANTHER" id="PTHR33925">
    <property type="entry name" value="PLASTID DIVISION PROTEIN CDP1, CHLOROPLASTIC-RELATED"/>
    <property type="match status" value="1"/>
</dbReference>
<sequence length="89" mass="10181">WQALADAAKEKSCHWRFLLLKLSVLRADILSDGNGSDIVEIEALLEEAAELVDNSQQKNPNYYSTYKVQYVVKRQDDGSWKFCEADIQT</sequence>
<feature type="domain" description="Plastid division protein CDP1-like IMS" evidence="2">
    <location>
        <begin position="1"/>
        <end position="82"/>
    </location>
</feature>
<feature type="chain" id="PRO_5017370916" evidence="1">
    <location>
        <begin position="28"/>
        <end position="89"/>
    </location>
</feature>
<protein>
    <submittedName>
        <fullName evidence="3">Plastid division protein CDP1 chloroplastic-like</fullName>
    </submittedName>
</protein>
<dbReference type="GO" id="GO:0009706">
    <property type="term" value="C:chloroplast inner membrane"/>
    <property type="evidence" value="ECO:0007669"/>
    <property type="project" value="TreeGrafter"/>
</dbReference>
<keyword evidence="1" id="KW-0732">Signal</keyword>
<evidence type="ECO:0000313" key="4">
    <source>
        <dbReference type="Proteomes" id="UP000265520"/>
    </source>
</evidence>
<feature type="non-terminal residue" evidence="3">
    <location>
        <position position="1"/>
    </location>
</feature>
<comment type="caution">
    <text evidence="3">The sequence shown here is derived from an EMBL/GenBank/DDBJ whole genome shotgun (WGS) entry which is preliminary data.</text>
</comment>
<dbReference type="InterPro" id="IPR044685">
    <property type="entry name" value="CPD1-like"/>
</dbReference>
<proteinExistence type="predicted"/>
<dbReference type="InterPro" id="IPR025344">
    <property type="entry name" value="CDP1-like_IMS"/>
</dbReference>
<dbReference type="Pfam" id="PF13355">
    <property type="entry name" value="ARC6-like_IMS"/>
    <property type="match status" value="1"/>
</dbReference>
<keyword evidence="4" id="KW-1185">Reference proteome</keyword>
<dbReference type="AlphaFoldDB" id="A0A392PZ53"/>
<evidence type="ECO:0000313" key="3">
    <source>
        <dbReference type="EMBL" id="MCI16255.1"/>
    </source>
</evidence>
<reference evidence="3 4" key="1">
    <citation type="journal article" date="2018" name="Front. Plant Sci.">
        <title>Red Clover (Trifolium pratense) and Zigzag Clover (T. medium) - A Picture of Genomic Similarities and Differences.</title>
        <authorList>
            <person name="Dluhosova J."/>
            <person name="Istvanek J."/>
            <person name="Nedelnik J."/>
            <person name="Repkova J."/>
        </authorList>
    </citation>
    <scope>NUCLEOTIDE SEQUENCE [LARGE SCALE GENOMIC DNA]</scope>
    <source>
        <strain evidence="4">cv. 10/8</strain>
        <tissue evidence="3">Leaf</tissue>
    </source>
</reference>